<feature type="transmembrane region" description="Helical" evidence="1">
    <location>
        <begin position="355"/>
        <end position="376"/>
    </location>
</feature>
<evidence type="ECO:0000256" key="1">
    <source>
        <dbReference type="SAM" id="Phobius"/>
    </source>
</evidence>
<dbReference type="STRING" id="1195236.CTER_4829"/>
<sequence length="425" mass="48757">MNINTSKNKQSTGSSSRRQIAYLGILGTSQLHLRNPCVIAWWSAAFPGLGHILLAKYLRGFVLFIWEVVINLNAHINLAILYTFTGRYQLAKEVLDTRWLLLYNAVYIFAIWDSYRTTVDVNNNYVLAAREDAEIQSFRINSLEINYLDKRQPWVAAFWSLLMPGVGQLYLHRLVNALFTLGWWIAILYYSKALPAIHLTFLGEFEQAKNILDEHWTLNISSVYLFGMYDAYVNTVENNKLFDWEQAKFLKKHYQYDGFCIPGNTNPARGDKVYIVSTFEHTIYLEKAITAIQMNGITKEAILAVPMDKRNEKRKLFDTIHQSDGLSLIDLATIFGTILMLFGTIYGFVLKLGPIFWGLVGLVVGFAIGLIIKLLLLRKYNDNRQNYKKATEVVLIIDCSEDKSEMVKDTLWNHHALGVSKLDLN</sequence>
<dbReference type="eggNOG" id="ENOG502Z7ZI">
    <property type="taxonomic scope" value="Bacteria"/>
</dbReference>
<dbReference type="RefSeq" id="WP_004630168.1">
    <property type="nucleotide sequence ID" value="NZ_AORV01000065.1"/>
</dbReference>
<proteinExistence type="predicted"/>
<gene>
    <name evidence="2" type="ORF">CTER_4829</name>
</gene>
<organism evidence="2 3">
    <name type="scientific">Ruminiclostridium cellobioparum subsp. termitidis CT1112</name>
    <dbReference type="NCBI Taxonomy" id="1195236"/>
    <lineage>
        <taxon>Bacteria</taxon>
        <taxon>Bacillati</taxon>
        <taxon>Bacillota</taxon>
        <taxon>Clostridia</taxon>
        <taxon>Eubacteriales</taxon>
        <taxon>Oscillospiraceae</taxon>
        <taxon>Ruminiclostridium</taxon>
    </lineage>
</organism>
<dbReference type="EMBL" id="AORV01000065">
    <property type="protein sequence ID" value="EMS69790.1"/>
    <property type="molecule type" value="Genomic_DNA"/>
</dbReference>
<evidence type="ECO:0000313" key="3">
    <source>
        <dbReference type="Proteomes" id="UP000014155"/>
    </source>
</evidence>
<feature type="transmembrane region" description="Helical" evidence="1">
    <location>
        <begin position="97"/>
        <end position="115"/>
    </location>
</feature>
<feature type="transmembrane region" description="Helical" evidence="1">
    <location>
        <begin position="63"/>
        <end position="85"/>
    </location>
</feature>
<accession>S0FFK9</accession>
<keyword evidence="3" id="KW-1185">Reference proteome</keyword>
<dbReference type="Proteomes" id="UP000014155">
    <property type="component" value="Unassembled WGS sequence"/>
</dbReference>
<reference evidence="2 3" key="1">
    <citation type="journal article" date="2013" name="Genome Announc.">
        <title>Draft Genome Sequence of the Cellulolytic, Mesophilic, Anaerobic Bacterium Clostridium termitidis Strain CT1112 (DSM 5398).</title>
        <authorList>
            <person name="Lal S."/>
            <person name="Ramachandran U."/>
            <person name="Zhang X."/>
            <person name="Munir R."/>
            <person name="Sparling R."/>
            <person name="Levin D.B."/>
        </authorList>
    </citation>
    <scope>NUCLEOTIDE SEQUENCE [LARGE SCALE GENOMIC DNA]</scope>
    <source>
        <strain evidence="2 3">CT1112</strain>
    </source>
</reference>
<feature type="transmembrane region" description="Helical" evidence="1">
    <location>
        <begin position="170"/>
        <end position="190"/>
    </location>
</feature>
<keyword evidence="1" id="KW-0812">Transmembrane</keyword>
<protein>
    <submittedName>
        <fullName evidence="2">Uncharacterized protein</fullName>
    </submittedName>
</protein>
<evidence type="ECO:0000313" key="2">
    <source>
        <dbReference type="EMBL" id="EMS69790.1"/>
    </source>
</evidence>
<name>S0FFK9_RUMCE</name>
<dbReference type="PATRIC" id="fig|1195236.3.peg.5018"/>
<dbReference type="AlphaFoldDB" id="S0FFK9"/>
<feature type="transmembrane region" description="Helical" evidence="1">
    <location>
        <begin position="20"/>
        <end position="43"/>
    </location>
</feature>
<keyword evidence="1" id="KW-1133">Transmembrane helix</keyword>
<feature type="transmembrane region" description="Helical" evidence="1">
    <location>
        <begin position="328"/>
        <end position="349"/>
    </location>
</feature>
<comment type="caution">
    <text evidence="2">The sequence shown here is derived from an EMBL/GenBank/DDBJ whole genome shotgun (WGS) entry which is preliminary data.</text>
</comment>
<keyword evidence="1" id="KW-0472">Membrane</keyword>